<evidence type="ECO:0000256" key="10">
    <source>
        <dbReference type="ARBA" id="ARBA00024686"/>
    </source>
</evidence>
<keyword evidence="3" id="KW-1003">Cell membrane</keyword>
<feature type="compositionally biased region" description="Low complexity" evidence="11">
    <location>
        <begin position="154"/>
        <end position="188"/>
    </location>
</feature>
<dbReference type="GO" id="GO:0098552">
    <property type="term" value="C:side of membrane"/>
    <property type="evidence" value="ECO:0007669"/>
    <property type="project" value="UniProtKB-KW"/>
</dbReference>
<evidence type="ECO:0000256" key="9">
    <source>
        <dbReference type="ARBA" id="ARBA00023288"/>
    </source>
</evidence>
<comment type="subcellular location">
    <subcellularLocation>
        <location evidence="1">Cell membrane</location>
        <topology evidence="1">Lipid-anchor</topology>
        <topology evidence="1">GPI-anchor</topology>
    </subcellularLocation>
</comment>
<dbReference type="GO" id="GO:0005886">
    <property type="term" value="C:plasma membrane"/>
    <property type="evidence" value="ECO:0007669"/>
    <property type="project" value="UniProtKB-SubCell"/>
</dbReference>
<reference evidence="13" key="2">
    <citation type="journal article" date="2024" name="Plant">
        <title>Genomic evolution and insights into agronomic trait innovations of Sesamum species.</title>
        <authorList>
            <person name="Miao H."/>
            <person name="Wang L."/>
            <person name="Qu L."/>
            <person name="Liu H."/>
            <person name="Sun Y."/>
            <person name="Le M."/>
            <person name="Wang Q."/>
            <person name="Wei S."/>
            <person name="Zheng Y."/>
            <person name="Lin W."/>
            <person name="Duan Y."/>
            <person name="Cao H."/>
            <person name="Xiong S."/>
            <person name="Wang X."/>
            <person name="Wei L."/>
            <person name="Li C."/>
            <person name="Ma Q."/>
            <person name="Ju M."/>
            <person name="Zhao R."/>
            <person name="Li G."/>
            <person name="Mu C."/>
            <person name="Tian Q."/>
            <person name="Mei H."/>
            <person name="Zhang T."/>
            <person name="Gao T."/>
            <person name="Zhang H."/>
        </authorList>
    </citation>
    <scope>NUCLEOTIDE SEQUENCE</scope>
    <source>
        <strain evidence="13">3651</strain>
    </source>
</reference>
<evidence type="ECO:0000256" key="8">
    <source>
        <dbReference type="ARBA" id="ARBA00023180"/>
    </source>
</evidence>
<dbReference type="Gene3D" id="2.30.180.10">
    <property type="entry name" value="FAS1 domain"/>
    <property type="match status" value="1"/>
</dbReference>
<keyword evidence="14" id="KW-1185">Reference proteome</keyword>
<evidence type="ECO:0000256" key="7">
    <source>
        <dbReference type="ARBA" id="ARBA00023136"/>
    </source>
</evidence>
<reference evidence="13" key="1">
    <citation type="submission" date="2020-06" db="EMBL/GenBank/DDBJ databases">
        <authorList>
            <person name="Li T."/>
            <person name="Hu X."/>
            <person name="Zhang T."/>
            <person name="Song X."/>
            <person name="Zhang H."/>
            <person name="Dai N."/>
            <person name="Sheng W."/>
            <person name="Hou X."/>
            <person name="Wei L."/>
        </authorList>
    </citation>
    <scope>NUCLEOTIDE SEQUENCE</scope>
    <source>
        <strain evidence="13">3651</strain>
        <tissue evidence="13">Leaf</tissue>
    </source>
</reference>
<protein>
    <submittedName>
        <fullName evidence="13">Fasciclin-like arabinogalactan protein 14</fullName>
    </submittedName>
</protein>
<keyword evidence="8" id="KW-0325">Glycoprotein</keyword>
<sequence length="311" mass="31313">MMEMSVVKISISLFTFSLLFHNAIAFNITLVLSQYPAFSTFNSYLSQTNLAGDINSRQTITILAVENNNLSPLSGKSPNVLKNIMSVHVILDYYDVPKIQKLSNQSTIVTTLFQTTGLAKGEQGFVNITHLSSDTIGFGSAIPGSTLGSNLVNSSTSPSPSSSAGASTAPSMAPRASISPSTAPAISRGVPTALISPSSSNAGSQAPRTAATPGSAPIPSAGPIANAPVTDAPLAGAPSANAPAEGAPAANAPAADTPVASTPVATTPATNGPAADSPPADKSQSADKALHTSLASVLTIVFSILCLASRI</sequence>
<dbReference type="AlphaFoldDB" id="A0AAE1XME6"/>
<evidence type="ECO:0000256" key="11">
    <source>
        <dbReference type="SAM" id="MobiDB-lite"/>
    </source>
</evidence>
<evidence type="ECO:0000256" key="1">
    <source>
        <dbReference type="ARBA" id="ARBA00004609"/>
    </source>
</evidence>
<dbReference type="InterPro" id="IPR000782">
    <property type="entry name" value="FAS1_domain"/>
</dbReference>
<keyword evidence="9" id="KW-0449">Lipoprotein</keyword>
<name>A0AAE1XME6_9LAMI</name>
<gene>
    <name evidence="13" type="ORF">Salat_2817100</name>
</gene>
<dbReference type="FunFam" id="2.30.180.10:FF:000015">
    <property type="entry name" value="Fasciclin-like arabinogalactan protein 3"/>
    <property type="match status" value="1"/>
</dbReference>
<dbReference type="EMBL" id="JACGWO010000012">
    <property type="protein sequence ID" value="KAK4414043.1"/>
    <property type="molecule type" value="Genomic_DNA"/>
</dbReference>
<evidence type="ECO:0000313" key="13">
    <source>
        <dbReference type="EMBL" id="KAK4414043.1"/>
    </source>
</evidence>
<feature type="compositionally biased region" description="Polar residues" evidence="11">
    <location>
        <begin position="195"/>
        <end position="207"/>
    </location>
</feature>
<comment type="caution">
    <text evidence="13">The sequence shown here is derived from an EMBL/GenBank/DDBJ whole genome shotgun (WGS) entry which is preliminary data.</text>
</comment>
<dbReference type="SUPFAM" id="SSF82153">
    <property type="entry name" value="FAS1 domain"/>
    <property type="match status" value="1"/>
</dbReference>
<evidence type="ECO:0000256" key="6">
    <source>
        <dbReference type="ARBA" id="ARBA00022974"/>
    </source>
</evidence>
<comment type="function">
    <text evidence="10">May be a cell surface adhesion protein.</text>
</comment>
<evidence type="ECO:0000256" key="2">
    <source>
        <dbReference type="ARBA" id="ARBA00007843"/>
    </source>
</evidence>
<dbReference type="PANTHER" id="PTHR32382:SF6">
    <property type="entry name" value="FASCICLIN-LIKE ARABINOGALACTAN PROTEIN 14"/>
    <property type="match status" value="1"/>
</dbReference>
<proteinExistence type="inferred from homology"/>
<keyword evidence="5" id="KW-0732">Signal</keyword>
<feature type="domain" description="FAS1" evidence="12">
    <location>
        <begin position="25"/>
        <end position="112"/>
    </location>
</feature>
<dbReference type="PROSITE" id="PS50213">
    <property type="entry name" value="FAS1"/>
    <property type="match status" value="1"/>
</dbReference>
<organism evidence="13 14">
    <name type="scientific">Sesamum alatum</name>
    <dbReference type="NCBI Taxonomy" id="300844"/>
    <lineage>
        <taxon>Eukaryota</taxon>
        <taxon>Viridiplantae</taxon>
        <taxon>Streptophyta</taxon>
        <taxon>Embryophyta</taxon>
        <taxon>Tracheophyta</taxon>
        <taxon>Spermatophyta</taxon>
        <taxon>Magnoliopsida</taxon>
        <taxon>eudicotyledons</taxon>
        <taxon>Gunneridae</taxon>
        <taxon>Pentapetalae</taxon>
        <taxon>asterids</taxon>
        <taxon>lamiids</taxon>
        <taxon>Lamiales</taxon>
        <taxon>Pedaliaceae</taxon>
        <taxon>Sesamum</taxon>
    </lineage>
</organism>
<feature type="region of interest" description="Disordered" evidence="11">
    <location>
        <begin position="151"/>
        <end position="286"/>
    </location>
</feature>
<dbReference type="Proteomes" id="UP001293254">
    <property type="component" value="Unassembled WGS sequence"/>
</dbReference>
<keyword evidence="4" id="KW-0336">GPI-anchor</keyword>
<feature type="compositionally biased region" description="Low complexity" evidence="11">
    <location>
        <begin position="232"/>
        <end position="270"/>
    </location>
</feature>
<evidence type="ECO:0000256" key="4">
    <source>
        <dbReference type="ARBA" id="ARBA00022622"/>
    </source>
</evidence>
<keyword evidence="6" id="KW-0654">Proteoglycan</keyword>
<dbReference type="InterPro" id="IPR036378">
    <property type="entry name" value="FAS1_dom_sf"/>
</dbReference>
<accession>A0AAE1XME6</accession>
<evidence type="ECO:0000256" key="5">
    <source>
        <dbReference type="ARBA" id="ARBA00022729"/>
    </source>
</evidence>
<comment type="similarity">
    <text evidence="2">Belongs to the fasciclin-like AGP family.</text>
</comment>
<evidence type="ECO:0000259" key="12">
    <source>
        <dbReference type="PROSITE" id="PS50213"/>
    </source>
</evidence>
<keyword evidence="7" id="KW-0472">Membrane</keyword>
<dbReference type="InterPro" id="IPR033254">
    <property type="entry name" value="Plant_FLA"/>
</dbReference>
<evidence type="ECO:0000313" key="14">
    <source>
        <dbReference type="Proteomes" id="UP001293254"/>
    </source>
</evidence>
<evidence type="ECO:0000256" key="3">
    <source>
        <dbReference type="ARBA" id="ARBA00022475"/>
    </source>
</evidence>
<dbReference type="PANTHER" id="PTHR32382">
    <property type="entry name" value="FASCICLIN-LIKE ARABINOGALACTAN PROTEIN"/>
    <property type="match status" value="1"/>
</dbReference>